<dbReference type="EMBL" id="CP135443">
    <property type="protein sequence ID" value="WRY33456.1"/>
    <property type="molecule type" value="Genomic_DNA"/>
</dbReference>
<keyword evidence="1" id="KW-0812">Transmembrane</keyword>
<keyword evidence="1" id="KW-0472">Membrane</keyword>
<sequence>MNTQTNNVSEATPENAAPSGGVAAFVREWKTQLLAIAGAPFVAIGYLLNVSAQSQDYPLFANALWGIIGFLICVLIFALSLLVCGMIATIASPQANSSSEKWYRKLGRRLFNLLLVVGGIFILILGWYSLQIGTQAFGRVKPYSQELHRAVQEHNAVSDDDQNVGSEH</sequence>
<proteinExistence type="predicted"/>
<name>A0ABZ1DXG2_9RHOB</name>
<dbReference type="Proteomes" id="UP001623290">
    <property type="component" value="Chromosome"/>
</dbReference>
<accession>A0ABZ1DXG2</accession>
<protein>
    <submittedName>
        <fullName evidence="2">Uncharacterized protein</fullName>
    </submittedName>
</protein>
<keyword evidence="3" id="KW-1185">Reference proteome</keyword>
<gene>
    <name evidence="2" type="ORF">RPE78_12340</name>
</gene>
<reference evidence="2 3" key="1">
    <citation type="submission" date="2023-09" db="EMBL/GenBank/DDBJ databases">
        <title>Thioclava shenzhenensis sp. nov., a multidrug resistant bacteria-antagonizing species isolated from coastal seawater.</title>
        <authorList>
            <person name="Long M."/>
        </authorList>
    </citation>
    <scope>NUCLEOTIDE SEQUENCE [LARGE SCALE GENOMIC DNA]</scope>
    <source>
        <strain evidence="2 3">FTW29</strain>
    </source>
</reference>
<feature type="transmembrane region" description="Helical" evidence="1">
    <location>
        <begin position="33"/>
        <end position="52"/>
    </location>
</feature>
<feature type="transmembrane region" description="Helical" evidence="1">
    <location>
        <begin position="110"/>
        <end position="130"/>
    </location>
</feature>
<evidence type="ECO:0000256" key="1">
    <source>
        <dbReference type="SAM" id="Phobius"/>
    </source>
</evidence>
<keyword evidence="1" id="KW-1133">Transmembrane helix</keyword>
<evidence type="ECO:0000313" key="3">
    <source>
        <dbReference type="Proteomes" id="UP001623290"/>
    </source>
</evidence>
<dbReference type="RefSeq" id="WP_339109270.1">
    <property type="nucleotide sequence ID" value="NZ_CP135443.1"/>
</dbReference>
<evidence type="ECO:0000313" key="2">
    <source>
        <dbReference type="EMBL" id="WRY33456.1"/>
    </source>
</evidence>
<feature type="transmembrane region" description="Helical" evidence="1">
    <location>
        <begin position="64"/>
        <end position="90"/>
    </location>
</feature>
<organism evidence="2 3">
    <name type="scientific">Thioclava litoralis</name>
    <dbReference type="NCBI Taxonomy" id="3076557"/>
    <lineage>
        <taxon>Bacteria</taxon>
        <taxon>Pseudomonadati</taxon>
        <taxon>Pseudomonadota</taxon>
        <taxon>Alphaproteobacteria</taxon>
        <taxon>Rhodobacterales</taxon>
        <taxon>Paracoccaceae</taxon>
        <taxon>Thioclava</taxon>
    </lineage>
</organism>